<protein>
    <recommendedName>
        <fullName evidence="4">Purple acid phosphatase</fullName>
        <ecNumber evidence="4">3.1.3.2</ecNumber>
    </recommendedName>
</protein>
<dbReference type="Pfam" id="PF16656">
    <property type="entry name" value="Pur_ac_phosph_N"/>
    <property type="match status" value="1"/>
</dbReference>
<dbReference type="CDD" id="cd00839">
    <property type="entry name" value="MPP_PAPs"/>
    <property type="match status" value="1"/>
</dbReference>
<keyword evidence="3" id="KW-0325">Glycoprotein</keyword>
<dbReference type="RefSeq" id="XP_018139749.1">
    <property type="nucleotide sequence ID" value="XM_018286158.1"/>
</dbReference>
<evidence type="ECO:0000259" key="7">
    <source>
        <dbReference type="Pfam" id="PF16656"/>
    </source>
</evidence>
<sequence length="525" mass="57645">MALLHRAAVALVLLVFATSDCVVAHNRYPPKPVDLTTPVQQHIAIHGPNEVSVAWGTYKRLSEPCVEFGTSNDTLTRRACSKTSVTYPTSRTWFNSVILDGLTPATTYYYKIVSTNSSVDQFMSPRIAGDTTPFAMNVVIDLGVYGADGYTTDKRDLIPTIEPSLNHSTIGRLATTINDYEFIIHPGDFAYADKWYENPKNREDGEAAYTSILEQFYQQLAPIASRKPYMASPGNHEAGCDITRHIEGDCPTGQSNFTDFMNRFGPVAPTAFASSSYNATAKSKAATAQRLARPPFWYSFEYGMAHVVMFNTETDFFKAPEGIGGWTGDDSGPFGFPNQQLDFLEADLASVDRTVTPWLIVAAHRPWYTTGGGEVCRPCKQAFEPVFAKYGVDLAIFGHVHNSQRFVPVNDSVADPKGMNNPTAPMYIVAGGAGNIEGLKHIGKNVSYNAFAYAEDFSFATIKFKDKQHLQVDFIRSRTGEVIDTSVLYKEHAQQFTLVDGKPSSSGSRLGAFLAIIVLAFAVAI</sequence>
<accession>A0A179F951</accession>
<proteinExistence type="inferred from homology"/>
<dbReference type="PANTHER" id="PTHR22953:SF153">
    <property type="entry name" value="PURPLE ACID PHOSPHATASE"/>
    <property type="match status" value="1"/>
</dbReference>
<feature type="domain" description="Purple acid phosphatase C-terminal" evidence="6">
    <location>
        <begin position="424"/>
        <end position="485"/>
    </location>
</feature>
<feature type="domain" description="Purple acid phosphatase N-terminal" evidence="7">
    <location>
        <begin position="38"/>
        <end position="121"/>
    </location>
</feature>
<feature type="domain" description="Calcineurin-like phosphoesterase" evidence="5">
    <location>
        <begin position="178"/>
        <end position="402"/>
    </location>
</feature>
<organism evidence="8 9">
    <name type="scientific">Pochonia chlamydosporia 170</name>
    <dbReference type="NCBI Taxonomy" id="1380566"/>
    <lineage>
        <taxon>Eukaryota</taxon>
        <taxon>Fungi</taxon>
        <taxon>Dikarya</taxon>
        <taxon>Ascomycota</taxon>
        <taxon>Pezizomycotina</taxon>
        <taxon>Sordariomycetes</taxon>
        <taxon>Hypocreomycetidae</taxon>
        <taxon>Hypocreales</taxon>
        <taxon>Clavicipitaceae</taxon>
        <taxon>Pochonia</taxon>
    </lineage>
</organism>
<dbReference type="SUPFAM" id="SSF49363">
    <property type="entry name" value="Purple acid phosphatase, N-terminal domain"/>
    <property type="match status" value="1"/>
</dbReference>
<dbReference type="InterPro" id="IPR039331">
    <property type="entry name" value="PAPs-like"/>
</dbReference>
<dbReference type="Gene3D" id="3.60.21.10">
    <property type="match status" value="1"/>
</dbReference>
<reference evidence="8 9" key="1">
    <citation type="journal article" date="2016" name="PLoS Pathog.">
        <title>Biosynthesis of antibiotic leucinostatins in bio-control fungus Purpureocillium lilacinum and their inhibition on phytophthora revealed by genome mining.</title>
        <authorList>
            <person name="Wang G."/>
            <person name="Liu Z."/>
            <person name="Lin R."/>
            <person name="Li E."/>
            <person name="Mao Z."/>
            <person name="Ling J."/>
            <person name="Yang Y."/>
            <person name="Yin W.B."/>
            <person name="Xie B."/>
        </authorList>
    </citation>
    <scope>NUCLEOTIDE SEQUENCE [LARGE SCALE GENOMIC DNA]</scope>
    <source>
        <strain evidence="8">170</strain>
    </source>
</reference>
<keyword evidence="9" id="KW-1185">Reference proteome</keyword>
<dbReference type="Pfam" id="PF00149">
    <property type="entry name" value="Metallophos"/>
    <property type="match status" value="1"/>
</dbReference>
<dbReference type="Proteomes" id="UP000078397">
    <property type="component" value="Unassembled WGS sequence"/>
</dbReference>
<dbReference type="EMBL" id="LSBJ02000007">
    <property type="protein sequence ID" value="OAQ62045.1"/>
    <property type="molecule type" value="Genomic_DNA"/>
</dbReference>
<dbReference type="InterPro" id="IPR004843">
    <property type="entry name" value="Calcineurin-like_PHP"/>
</dbReference>
<dbReference type="InterPro" id="IPR041792">
    <property type="entry name" value="MPP_PAP"/>
</dbReference>
<keyword evidence="2 4" id="KW-0378">Hydrolase</keyword>
<gene>
    <name evidence="8" type="ORF">VFPPC_07269</name>
</gene>
<evidence type="ECO:0000256" key="4">
    <source>
        <dbReference type="RuleBase" id="RU361203"/>
    </source>
</evidence>
<feature type="signal peptide" evidence="4">
    <location>
        <begin position="1"/>
        <end position="24"/>
    </location>
</feature>
<evidence type="ECO:0000256" key="1">
    <source>
        <dbReference type="ARBA" id="ARBA00022729"/>
    </source>
</evidence>
<comment type="caution">
    <text evidence="8">The sequence shown here is derived from an EMBL/GenBank/DDBJ whole genome shotgun (WGS) entry which is preliminary data.</text>
</comment>
<dbReference type="GO" id="GO:0046872">
    <property type="term" value="F:metal ion binding"/>
    <property type="evidence" value="ECO:0007669"/>
    <property type="project" value="InterPro"/>
</dbReference>
<dbReference type="GO" id="GO:0003993">
    <property type="term" value="F:acid phosphatase activity"/>
    <property type="evidence" value="ECO:0007669"/>
    <property type="project" value="UniProtKB-EC"/>
</dbReference>
<evidence type="ECO:0000313" key="8">
    <source>
        <dbReference type="EMBL" id="OAQ62045.1"/>
    </source>
</evidence>
<comment type="catalytic activity">
    <reaction evidence="4">
        <text>a phosphate monoester + H2O = an alcohol + phosphate</text>
        <dbReference type="Rhea" id="RHEA:15017"/>
        <dbReference type="ChEBI" id="CHEBI:15377"/>
        <dbReference type="ChEBI" id="CHEBI:30879"/>
        <dbReference type="ChEBI" id="CHEBI:43474"/>
        <dbReference type="ChEBI" id="CHEBI:67140"/>
        <dbReference type="EC" id="3.1.3.2"/>
    </reaction>
</comment>
<dbReference type="SUPFAM" id="SSF56300">
    <property type="entry name" value="Metallo-dependent phosphatases"/>
    <property type="match status" value="1"/>
</dbReference>
<name>A0A179F951_METCM</name>
<dbReference type="PANTHER" id="PTHR22953">
    <property type="entry name" value="ACID PHOSPHATASE RELATED"/>
    <property type="match status" value="1"/>
</dbReference>
<dbReference type="GeneID" id="28850152"/>
<dbReference type="STRING" id="1380566.A0A179F951"/>
<evidence type="ECO:0000313" key="9">
    <source>
        <dbReference type="Proteomes" id="UP000078397"/>
    </source>
</evidence>
<evidence type="ECO:0000259" key="5">
    <source>
        <dbReference type="Pfam" id="PF00149"/>
    </source>
</evidence>
<dbReference type="EC" id="3.1.3.2" evidence="4"/>
<dbReference type="OrthoDB" id="45007at2759"/>
<comment type="similarity">
    <text evidence="4">Belongs to the metallophosphoesterase superfamily. Purple acid phosphatase family.</text>
</comment>
<feature type="chain" id="PRO_5007950156" description="Purple acid phosphatase" evidence="4">
    <location>
        <begin position="25"/>
        <end position="525"/>
    </location>
</feature>
<dbReference type="InterPro" id="IPR015914">
    <property type="entry name" value="PAPs_N"/>
</dbReference>
<evidence type="ECO:0000256" key="3">
    <source>
        <dbReference type="ARBA" id="ARBA00023180"/>
    </source>
</evidence>
<dbReference type="InterPro" id="IPR025733">
    <property type="entry name" value="PAPs_C"/>
</dbReference>
<dbReference type="InterPro" id="IPR008963">
    <property type="entry name" value="Purple_acid_Pase-like_N"/>
</dbReference>
<dbReference type="Gene3D" id="2.60.40.380">
    <property type="entry name" value="Purple acid phosphatase-like, N-terminal"/>
    <property type="match status" value="1"/>
</dbReference>
<dbReference type="Pfam" id="PF14008">
    <property type="entry name" value="Metallophos_C"/>
    <property type="match status" value="1"/>
</dbReference>
<dbReference type="KEGG" id="pchm:VFPPC_07269"/>
<evidence type="ECO:0000259" key="6">
    <source>
        <dbReference type="Pfam" id="PF14008"/>
    </source>
</evidence>
<dbReference type="InterPro" id="IPR029052">
    <property type="entry name" value="Metallo-depent_PP-like"/>
</dbReference>
<dbReference type="AlphaFoldDB" id="A0A179F951"/>
<keyword evidence="1 4" id="KW-0732">Signal</keyword>
<evidence type="ECO:0000256" key="2">
    <source>
        <dbReference type="ARBA" id="ARBA00022801"/>
    </source>
</evidence>